<organism evidence="3 4">
    <name type="scientific">Mucor saturninus</name>
    <dbReference type="NCBI Taxonomy" id="64648"/>
    <lineage>
        <taxon>Eukaryota</taxon>
        <taxon>Fungi</taxon>
        <taxon>Fungi incertae sedis</taxon>
        <taxon>Mucoromycota</taxon>
        <taxon>Mucoromycotina</taxon>
        <taxon>Mucoromycetes</taxon>
        <taxon>Mucorales</taxon>
        <taxon>Mucorineae</taxon>
        <taxon>Mucoraceae</taxon>
        <taxon>Mucor</taxon>
    </lineage>
</organism>
<name>A0A8H7V899_9FUNG</name>
<accession>A0A8H7V899</accession>
<evidence type="ECO:0000259" key="2">
    <source>
        <dbReference type="PROSITE" id="PS50097"/>
    </source>
</evidence>
<dbReference type="InterPro" id="IPR011333">
    <property type="entry name" value="SKP1/BTB/POZ_sf"/>
</dbReference>
<dbReference type="CDD" id="cd18316">
    <property type="entry name" value="BTB_POZ_KCTD-like"/>
    <property type="match status" value="2"/>
</dbReference>
<proteinExistence type="predicted"/>
<dbReference type="OrthoDB" id="2414723at2759"/>
<evidence type="ECO:0000313" key="3">
    <source>
        <dbReference type="EMBL" id="KAG2210890.1"/>
    </source>
</evidence>
<sequence length="399" mass="46602">MSNEENTNNPSDTCKENERVIKLNIGGASFSTAFSTLKPSKYFEQLLNSNDVEALENGEVYIDRDGELFGIILEYLRSYKIHDTGDLYELKCEAQFYQLDSLVCLLDEMLQKKCDSKKKEYKLVTLDQLAYEVCLSEFNSKNVTETLSSRYEFVYVVTFYCKKWNCRTHGSYPTCYMSKKCFSSNFYWERGDKRQLLLVSKIPHVLKLNIGGKSFHTKREMLKDFPYFQNLVGQPYESTGFSENGRNEIFIDRSGDMFRHILQYIRTKTVFTNDKDTLNKLKVEAEYYGLENLIEDINEKEKQIEDNKDEFLFLDEEEIIKLYMESLETSSGINQNGARKSSQVIASINMVENRDVCIQCEKTYITFVECEHSNKKCMEVASKRTIVRRYDSTYTADPN</sequence>
<dbReference type="PROSITE" id="PS50097">
    <property type="entry name" value="BTB"/>
    <property type="match status" value="1"/>
</dbReference>
<feature type="domain" description="BTB" evidence="2">
    <location>
        <begin position="204"/>
        <end position="274"/>
    </location>
</feature>
<dbReference type="Pfam" id="PF02214">
    <property type="entry name" value="BTB_2"/>
    <property type="match status" value="2"/>
</dbReference>
<feature type="coiled-coil region" evidence="1">
    <location>
        <begin position="290"/>
        <end position="317"/>
    </location>
</feature>
<dbReference type="EMBL" id="JAEPRD010000010">
    <property type="protein sequence ID" value="KAG2210890.1"/>
    <property type="molecule type" value="Genomic_DNA"/>
</dbReference>
<dbReference type="Gene3D" id="3.30.710.10">
    <property type="entry name" value="Potassium Channel Kv1.1, Chain A"/>
    <property type="match status" value="2"/>
</dbReference>
<dbReference type="GO" id="GO:0051260">
    <property type="term" value="P:protein homooligomerization"/>
    <property type="evidence" value="ECO:0007669"/>
    <property type="project" value="InterPro"/>
</dbReference>
<dbReference type="InterPro" id="IPR003131">
    <property type="entry name" value="T1-type_BTB"/>
</dbReference>
<reference evidence="3" key="1">
    <citation type="submission" date="2020-12" db="EMBL/GenBank/DDBJ databases">
        <title>Metabolic potential, ecology and presence of endohyphal bacteria is reflected in genomic diversity of Mucoromycotina.</title>
        <authorList>
            <person name="Muszewska A."/>
            <person name="Okrasinska A."/>
            <person name="Steczkiewicz K."/>
            <person name="Drgas O."/>
            <person name="Orlowska M."/>
            <person name="Perlinska-Lenart U."/>
            <person name="Aleksandrzak-Piekarczyk T."/>
            <person name="Szatraj K."/>
            <person name="Zielenkiewicz U."/>
            <person name="Pilsyk S."/>
            <person name="Malc E."/>
            <person name="Mieczkowski P."/>
            <person name="Kruszewska J.S."/>
            <person name="Biernat P."/>
            <person name="Pawlowska J."/>
        </authorList>
    </citation>
    <scope>NUCLEOTIDE SEQUENCE</scope>
    <source>
        <strain evidence="3">WA0000017839</strain>
    </source>
</reference>
<dbReference type="InterPro" id="IPR000210">
    <property type="entry name" value="BTB/POZ_dom"/>
</dbReference>
<dbReference type="SMART" id="SM00225">
    <property type="entry name" value="BTB"/>
    <property type="match status" value="2"/>
</dbReference>
<dbReference type="PANTHER" id="PTHR11145:SF8">
    <property type="entry name" value="RE57120P"/>
    <property type="match status" value="1"/>
</dbReference>
<keyword evidence="4" id="KW-1185">Reference proteome</keyword>
<gene>
    <name evidence="3" type="ORF">INT47_000044</name>
</gene>
<evidence type="ECO:0000256" key="1">
    <source>
        <dbReference type="SAM" id="Coils"/>
    </source>
</evidence>
<comment type="caution">
    <text evidence="3">The sequence shown here is derived from an EMBL/GenBank/DDBJ whole genome shotgun (WGS) entry which is preliminary data.</text>
</comment>
<dbReference type="AlphaFoldDB" id="A0A8H7V899"/>
<dbReference type="PANTHER" id="PTHR11145">
    <property type="entry name" value="BTB/POZ DOMAIN-CONTAINING ADAPTER FOR CUL3-MEDIATED RHOA DEGRADATION PROTEIN FAMILY MEMBER"/>
    <property type="match status" value="1"/>
</dbReference>
<dbReference type="InterPro" id="IPR045068">
    <property type="entry name" value="BACURD1-3"/>
</dbReference>
<keyword evidence="1" id="KW-0175">Coiled coil</keyword>
<dbReference type="Proteomes" id="UP000603453">
    <property type="component" value="Unassembled WGS sequence"/>
</dbReference>
<protein>
    <recommendedName>
        <fullName evidence="2">BTB domain-containing protein</fullName>
    </recommendedName>
</protein>
<evidence type="ECO:0000313" key="4">
    <source>
        <dbReference type="Proteomes" id="UP000603453"/>
    </source>
</evidence>
<dbReference type="SUPFAM" id="SSF54695">
    <property type="entry name" value="POZ domain"/>
    <property type="match status" value="2"/>
</dbReference>